<dbReference type="GO" id="GO:0006567">
    <property type="term" value="P:L-threonine catabolic process"/>
    <property type="evidence" value="ECO:0007669"/>
    <property type="project" value="TreeGrafter"/>
</dbReference>
<accession>A0A6I6J7A1</accession>
<dbReference type="GO" id="GO:0003941">
    <property type="term" value="F:L-serine ammonia-lyase activity"/>
    <property type="evidence" value="ECO:0007669"/>
    <property type="project" value="TreeGrafter"/>
</dbReference>
<dbReference type="InterPro" id="IPR004450">
    <property type="entry name" value="Thr_synthase-like"/>
</dbReference>
<dbReference type="NCBIfam" id="TIGR00260">
    <property type="entry name" value="thrC"/>
    <property type="match status" value="1"/>
</dbReference>
<proteinExistence type="inferred from homology"/>
<dbReference type="AlphaFoldDB" id="A0A6I6J7A1"/>
<keyword evidence="4 8" id="KW-0456">Lyase</keyword>
<evidence type="ECO:0000256" key="5">
    <source>
        <dbReference type="NCBIfam" id="TIGR00260"/>
    </source>
</evidence>
<organism evidence="8 9">
    <name type="scientific">Pseudodesulfovibrio cashew</name>
    <dbReference type="NCBI Taxonomy" id="2678688"/>
    <lineage>
        <taxon>Bacteria</taxon>
        <taxon>Pseudomonadati</taxon>
        <taxon>Thermodesulfobacteriota</taxon>
        <taxon>Desulfovibrionia</taxon>
        <taxon>Desulfovibrionales</taxon>
        <taxon>Desulfovibrionaceae</taxon>
    </lineage>
</organism>
<dbReference type="GO" id="GO:0009097">
    <property type="term" value="P:isoleucine biosynthetic process"/>
    <property type="evidence" value="ECO:0007669"/>
    <property type="project" value="TreeGrafter"/>
</dbReference>
<evidence type="ECO:0000313" key="9">
    <source>
        <dbReference type="Proteomes" id="UP000428328"/>
    </source>
</evidence>
<dbReference type="KEGG" id="psel:GM415_00480"/>
<dbReference type="NCBIfam" id="NF006050">
    <property type="entry name" value="PRK08197.1"/>
    <property type="match status" value="1"/>
</dbReference>
<dbReference type="GO" id="GO:0006565">
    <property type="term" value="P:L-serine catabolic process"/>
    <property type="evidence" value="ECO:0007669"/>
    <property type="project" value="TreeGrafter"/>
</dbReference>
<reference evidence="8 9" key="1">
    <citation type="submission" date="2019-11" db="EMBL/GenBank/DDBJ databases">
        <authorList>
            <person name="Zheng R.K."/>
            <person name="Sun C.M."/>
        </authorList>
    </citation>
    <scope>NUCLEOTIDE SEQUENCE [LARGE SCALE GENOMIC DNA]</scope>
    <source>
        <strain evidence="8 9">SRB007</strain>
    </source>
</reference>
<evidence type="ECO:0000256" key="3">
    <source>
        <dbReference type="ARBA" id="ARBA00022898"/>
    </source>
</evidence>
<feature type="modified residue" description="N6-(pyridoxal phosphate)lysine" evidence="6">
    <location>
        <position position="120"/>
    </location>
</feature>
<dbReference type="InterPro" id="IPR036052">
    <property type="entry name" value="TrpB-like_PALP_sf"/>
</dbReference>
<dbReference type="Pfam" id="PF00291">
    <property type="entry name" value="PALP"/>
    <property type="match status" value="1"/>
</dbReference>
<dbReference type="PANTHER" id="PTHR48078">
    <property type="entry name" value="THREONINE DEHYDRATASE, MITOCHONDRIAL-RELATED"/>
    <property type="match status" value="1"/>
</dbReference>
<dbReference type="RefSeq" id="WP_158945712.1">
    <property type="nucleotide sequence ID" value="NZ_CP046400.1"/>
</dbReference>
<dbReference type="Proteomes" id="UP000428328">
    <property type="component" value="Chromosome"/>
</dbReference>
<dbReference type="EMBL" id="CP046400">
    <property type="protein sequence ID" value="QGY38676.1"/>
    <property type="molecule type" value="Genomic_DNA"/>
</dbReference>
<evidence type="ECO:0000259" key="7">
    <source>
        <dbReference type="Pfam" id="PF00291"/>
    </source>
</evidence>
<name>A0A6I6J7A1_9BACT</name>
<dbReference type="SUPFAM" id="SSF53686">
    <property type="entry name" value="Tryptophan synthase beta subunit-like PLP-dependent enzymes"/>
    <property type="match status" value="1"/>
</dbReference>
<comment type="cofactor">
    <cofactor evidence="1 6">
        <name>pyridoxal 5'-phosphate</name>
        <dbReference type="ChEBI" id="CHEBI:597326"/>
    </cofactor>
</comment>
<evidence type="ECO:0000256" key="1">
    <source>
        <dbReference type="ARBA" id="ARBA00001933"/>
    </source>
</evidence>
<evidence type="ECO:0000256" key="2">
    <source>
        <dbReference type="ARBA" id="ARBA00005517"/>
    </source>
</evidence>
<dbReference type="PANTHER" id="PTHR48078:SF6">
    <property type="entry name" value="L-THREONINE DEHYDRATASE CATABOLIC TDCB"/>
    <property type="match status" value="1"/>
</dbReference>
<gene>
    <name evidence="8" type="ORF">GM415_00480</name>
</gene>
<comment type="similarity">
    <text evidence="2">Belongs to the threonine synthase family.</text>
</comment>
<feature type="domain" description="Tryptophan synthase beta chain-like PALP" evidence="7">
    <location>
        <begin position="84"/>
        <end position="387"/>
    </location>
</feature>
<keyword evidence="3 6" id="KW-0663">Pyridoxal phosphate</keyword>
<sequence>MQTTRQPEHITRMRCTICGKAYLPGEHPYICPDHGNEGILDVEYDYERIRQEISPRLLSENRTWSQWRYRPLLPVLQDTPVPPLAVGWTPLYEAPRLAKALGMRSLWIKDDSRQPTGSLKDRASALAVMKAREAGASVITTASTGNAAAALAGMCAADGMPCVIFVPHTAPRAKVAQLLAYGAHVYLVEGSYDDAFELCLEAAAEFGWYNRNTGYNPYMAEGKKTVAFEIAEQLGWKVPDRIFVGVGDGCIISGVHKGFRDMTRLGWIKRTPKLMGVQAEGSDFLHQVWKAGADPVTFPPIQAETVADSISAGLPRDRRKALNSVVETGGGFVRVPDQAILDAIPELARTTGVFAEPAGASPLAGLRRALADGDMSPDETAVLVVTGSGLKDVDATIRACDTKPTTVAPSLDAVRAAMPKL</sequence>
<evidence type="ECO:0000313" key="8">
    <source>
        <dbReference type="EMBL" id="QGY38676.1"/>
    </source>
</evidence>
<protein>
    <recommendedName>
        <fullName evidence="5">Threonine synthase</fullName>
        <ecNumber evidence="5">4.2.3.1</ecNumber>
    </recommendedName>
</protein>
<keyword evidence="9" id="KW-1185">Reference proteome</keyword>
<dbReference type="EC" id="4.2.3.1" evidence="5"/>
<dbReference type="CDD" id="cd01563">
    <property type="entry name" value="Thr-synth_1"/>
    <property type="match status" value="1"/>
</dbReference>
<dbReference type="Gene3D" id="3.40.50.1100">
    <property type="match status" value="2"/>
</dbReference>
<evidence type="ECO:0000256" key="4">
    <source>
        <dbReference type="ARBA" id="ARBA00023239"/>
    </source>
</evidence>
<dbReference type="GO" id="GO:0004795">
    <property type="term" value="F:threonine synthase activity"/>
    <property type="evidence" value="ECO:0007669"/>
    <property type="project" value="UniProtKB-UniRule"/>
</dbReference>
<dbReference type="InterPro" id="IPR001926">
    <property type="entry name" value="TrpB-like_PALP"/>
</dbReference>
<dbReference type="InterPro" id="IPR050147">
    <property type="entry name" value="Ser/Thr_Dehydratase"/>
</dbReference>
<evidence type="ECO:0000256" key="6">
    <source>
        <dbReference type="PIRSR" id="PIRSR604450-51"/>
    </source>
</evidence>
<dbReference type="GO" id="GO:0004794">
    <property type="term" value="F:threonine deaminase activity"/>
    <property type="evidence" value="ECO:0007669"/>
    <property type="project" value="TreeGrafter"/>
</dbReference>
<dbReference type="GO" id="GO:0009088">
    <property type="term" value="P:threonine biosynthetic process"/>
    <property type="evidence" value="ECO:0007669"/>
    <property type="project" value="UniProtKB-UniRule"/>
</dbReference>